<evidence type="ECO:0000313" key="5">
    <source>
        <dbReference type="Proteomes" id="UP000703661"/>
    </source>
</evidence>
<evidence type="ECO:0000259" key="3">
    <source>
        <dbReference type="PROSITE" id="PS50021"/>
    </source>
</evidence>
<dbReference type="Pfam" id="PF00307">
    <property type="entry name" value="CH"/>
    <property type="match status" value="2"/>
</dbReference>
<feature type="region of interest" description="Disordered" evidence="2">
    <location>
        <begin position="1"/>
        <end position="36"/>
    </location>
</feature>
<feature type="compositionally biased region" description="Basic and acidic residues" evidence="2">
    <location>
        <begin position="456"/>
        <end position="468"/>
    </location>
</feature>
<sequence length="1875" mass="215414">MSWQQQLKNKRLHAGGASSGSSSSLIPSHHSLAPSSTNEFALPQIDTQKTAFMRWVNFQLAATSYPPMTNIERDLRDGKRLVGLIEVVSGEPLKPERGNMRIHQMANVAKVKAFLEKTTDEPLAMIGNESIVDGNAKLTLGLIWVIIYRFQIQNIANTITELYPSIAEDINNMEGDESIRGKKKGASQQQVDAKQVLLRWVRYQLEDYSDIIPTVQDFHKSWKTGVVFAALIHRHDPNFLPEFYTSILESPHETPDQCRSTLTLAFDTALEKMSLPRLLDPGDLIDSEVPDERSIMTYVSEYYLVMSKHQKEQDPVAAAELQEQRVQAKEQRITKAEEDRQAQLRRIQEEEERKKREEQEELERIRLRRLEIEGWSMKAIEKAREEEEARRKRREEEEEKDRQRQLRREQREREQAVLLEKIYGKKLNRRLSTADANPMDSGVSESEASNLAPVREPMDPEELKKRQEELDEKLESYLQRTADLFEWLRKKDNSFPETPDITTPLDRTRDVDPFQLEVEQRLEKMALKAQVVSEVQSTREELLDYESPELSPEQVSEVNNIWNEIDARWTSLTQKTSLARNAIQEMQWIVECSQEIDRILGDIQRFEKQLQAAAEKRSQDTLQDRSQPTLLDRQDKNLVTIHEALKTFTDILSTLLDSNTYTAPEYLSHQKTSAGSEIIPRLDSNLEESQHNLSNDRLLRTFLNTYDLSEEWVRKSAEWLASVGAPKFVSEDVWAGADTVKEYLSRDKSHDDNLEQFQTEMTELKAKLDEEQVKVTEFRTEGLDKLEQDSQAVIKAMEETHDATAQETTKAVQDMVQDVTSDLEKIEDTLPREQSRCNKALRVLDYLFSMRSVLTQLEAAFTAVDGWVITQPFDDVEAAVSRVEVGRDQLEMTFKADDVQPVVWDSIQIRHAALSNLVKDLRSTFDEKQEILKADQQMKELLELAHMCQTILREFRSKLYSDAPFKGFISEDETPFNEYAALVSSVGQSFDAFESGVYLKYEAMASTLTTLASVLGSRHDPSVIENRIASVSRLLADIRALRVDRERDIVTIAECRRVAGLLKKLNSELGSLETAFAALDITVPEQKSMLNDLMERFSHTVNEIVLLEQGIIYRHITRDPSCTTMLKEIKDRQISVNQTQARLQSGLEIGEQWNIIWDQFTDRVATLQRFLSETENTILSRGITSIDALADGDSKWLKTEDELHEAEVANNQTQLNIKEFQKQRMLELSNLKVALYQSIQVSGEVESLDQIRARQYHEAEQHQQKLKEGFQRLHTLNNREAFQLEILGQRLVWSQQQAVSKKEIEGSISACQGIIEKYGRLLEKCDESNDTSDLSAKSADQIMHQMDQIFSTAAAQKESTYDVTVTIYSSLAELAVVAAPGETEPVEKKVPLHLEVELNEFKSRYNILDLHMEYACQVIGNASQMINLVRKIDSMDSGFLRMAKELSAEQEANPITLEKLDAIRVELKDLTEEVQVVTKLPKPADKVTDIYSSSKHQPDGATIEKILRAKLEASNKLNNGLDPLLIAFKALLAYQDGLRKLSGELNEHDKWITRSGQKVQSTHDQIKQMFSSWPGDVLEQMKYHQSEAMVVFDVHEQVLVDDLDVLMAEMDKEFAHVQAQKQGFFDSKRKIEVALQNSTVHSKQLKTELEWFADSLARRIQQLETDIRTRTLQLQALEKRAVWEREIEVSRSWFKDFAKAVILFAREQTKWRSNHKEFDDAASMRSIRTTASRLVIDRLGLSVIEFEEQVEIFETESRPRVDKAWSELCSALVFISRSIPEEFQFRQDSLGRDFEEIRKQVLYSAQIVTQRRSLEEVALRLEEIEGYKGEDGSRRLSVNSGWNGAETKTAAKPPKVKKEKGWSRFQAKVKKLTRK</sequence>
<keyword evidence="1" id="KW-0175">Coiled coil</keyword>
<feature type="region of interest" description="Disordered" evidence="2">
    <location>
        <begin position="385"/>
        <end position="410"/>
    </location>
</feature>
<evidence type="ECO:0000313" key="4">
    <source>
        <dbReference type="EMBL" id="KAG0009506.1"/>
    </source>
</evidence>
<comment type="caution">
    <text evidence="4">The sequence shown here is derived from an EMBL/GenBank/DDBJ whole genome shotgun (WGS) entry which is preliminary data.</text>
</comment>
<dbReference type="EMBL" id="JAAAID010001569">
    <property type="protein sequence ID" value="KAG0009506.1"/>
    <property type="molecule type" value="Genomic_DNA"/>
</dbReference>
<feature type="region of interest" description="Disordered" evidence="2">
    <location>
        <begin position="431"/>
        <end position="468"/>
    </location>
</feature>
<feature type="domain" description="Calponin-homology (CH)" evidence="3">
    <location>
        <begin position="46"/>
        <end position="151"/>
    </location>
</feature>
<evidence type="ECO:0000256" key="2">
    <source>
        <dbReference type="SAM" id="MobiDB-lite"/>
    </source>
</evidence>
<dbReference type="PROSITE" id="PS50021">
    <property type="entry name" value="CH"/>
    <property type="match status" value="2"/>
</dbReference>
<feature type="region of interest" description="Disordered" evidence="2">
    <location>
        <begin position="1838"/>
        <end position="1863"/>
    </location>
</feature>
<dbReference type="SMART" id="SM00033">
    <property type="entry name" value="CH"/>
    <property type="match status" value="2"/>
</dbReference>
<accession>A0A9P6SXB2</accession>
<keyword evidence="5" id="KW-1185">Reference proteome</keyword>
<evidence type="ECO:0000256" key="1">
    <source>
        <dbReference type="SAM" id="Coils"/>
    </source>
</evidence>
<dbReference type="Proteomes" id="UP000703661">
    <property type="component" value="Unassembled WGS sequence"/>
</dbReference>
<feature type="compositionally biased region" description="Basic and acidic residues" evidence="2">
    <location>
        <begin position="400"/>
        <end position="410"/>
    </location>
</feature>
<dbReference type="InterPro" id="IPR036872">
    <property type="entry name" value="CH_dom_sf"/>
</dbReference>
<organism evidence="4 5">
    <name type="scientific">Entomortierella chlamydospora</name>
    <dbReference type="NCBI Taxonomy" id="101097"/>
    <lineage>
        <taxon>Eukaryota</taxon>
        <taxon>Fungi</taxon>
        <taxon>Fungi incertae sedis</taxon>
        <taxon>Mucoromycota</taxon>
        <taxon>Mortierellomycotina</taxon>
        <taxon>Mortierellomycetes</taxon>
        <taxon>Mortierellales</taxon>
        <taxon>Mortierellaceae</taxon>
        <taxon>Entomortierella</taxon>
    </lineage>
</organism>
<gene>
    <name evidence="4" type="ORF">BGZ80_002317</name>
</gene>
<proteinExistence type="predicted"/>
<dbReference type="InterPro" id="IPR001715">
    <property type="entry name" value="CH_dom"/>
</dbReference>
<dbReference type="OrthoDB" id="10017054at2759"/>
<feature type="coiled-coil region" evidence="1">
    <location>
        <begin position="754"/>
        <end position="781"/>
    </location>
</feature>
<feature type="domain" description="Calponin-homology (CH)" evidence="3">
    <location>
        <begin position="191"/>
        <end position="307"/>
    </location>
</feature>
<reference evidence="4" key="1">
    <citation type="journal article" date="2020" name="Fungal Divers.">
        <title>Resolving the Mortierellaceae phylogeny through synthesis of multi-gene phylogenetics and phylogenomics.</title>
        <authorList>
            <person name="Vandepol N."/>
            <person name="Liber J."/>
            <person name="Desiro A."/>
            <person name="Na H."/>
            <person name="Kennedy M."/>
            <person name="Barry K."/>
            <person name="Grigoriev I.V."/>
            <person name="Miller A.N."/>
            <person name="O'Donnell K."/>
            <person name="Stajich J.E."/>
            <person name="Bonito G."/>
        </authorList>
    </citation>
    <scope>NUCLEOTIDE SEQUENCE</scope>
    <source>
        <strain evidence="4">NRRL 2769</strain>
    </source>
</reference>
<dbReference type="SUPFAM" id="SSF47576">
    <property type="entry name" value="Calponin-homology domain, CH-domain"/>
    <property type="match status" value="1"/>
</dbReference>
<protein>
    <recommendedName>
        <fullName evidence="3">Calponin-homology (CH) domain-containing protein</fullName>
    </recommendedName>
</protein>
<dbReference type="Gene3D" id="1.10.418.10">
    <property type="entry name" value="Calponin-like domain"/>
    <property type="match status" value="2"/>
</dbReference>
<name>A0A9P6SXB2_9FUNG</name>
<dbReference type="PANTHER" id="PTHR11915">
    <property type="entry name" value="SPECTRIN/FILAMIN RELATED CYTOSKELETAL PROTEIN"/>
    <property type="match status" value="1"/>
</dbReference>
<feature type="compositionally biased region" description="Low complexity" evidence="2">
    <location>
        <begin position="14"/>
        <end position="36"/>
    </location>
</feature>